<dbReference type="STRING" id="222136.BBW65_04065"/>
<sequence length="121" mass="13852">MACYLQIPTHNDDRGSLSVIEKILPFEIKRVYYMYDVSQTRGGHAHIKTTQAFVCLGGSCEIVTQTKQCRQSFLLDSPQKCLVLEPHEWHTIENLSPQAFLLVLASEYYDPSDYIVEIPND</sequence>
<dbReference type="InterPro" id="IPR011051">
    <property type="entry name" value="RmlC_Cupin_sf"/>
</dbReference>
<dbReference type="Gene3D" id="2.60.120.10">
    <property type="entry name" value="Jelly Rolls"/>
    <property type="match status" value="1"/>
</dbReference>
<dbReference type="RefSeq" id="WP_066340093.1">
    <property type="nucleotide sequence ID" value="NZ_CP016503.1"/>
</dbReference>
<dbReference type="OrthoDB" id="272049at2"/>
<evidence type="ECO:0000259" key="1">
    <source>
        <dbReference type="Pfam" id="PF05523"/>
    </source>
</evidence>
<feature type="domain" description="Sugar 3,4-ketoisomerase QdtA cupin" evidence="1">
    <location>
        <begin position="5"/>
        <end position="117"/>
    </location>
</feature>
<dbReference type="Pfam" id="PF05523">
    <property type="entry name" value="FdtA"/>
    <property type="match status" value="1"/>
</dbReference>
<dbReference type="Proteomes" id="UP000092884">
    <property type="component" value="Chromosome"/>
</dbReference>
<dbReference type="InterPro" id="IPR008894">
    <property type="entry name" value="QdtA_cupin_dom"/>
</dbReference>
<dbReference type="CDD" id="cd20292">
    <property type="entry name" value="cupin_QdtA-like"/>
    <property type="match status" value="1"/>
</dbReference>
<reference evidence="3" key="1">
    <citation type="submission" date="2016-07" db="EMBL/GenBank/DDBJ databases">
        <authorList>
            <person name="Florea S."/>
            <person name="Webb J.S."/>
            <person name="Jaromczyk J."/>
            <person name="Schardl C.L."/>
        </authorList>
    </citation>
    <scope>NUCLEOTIDE SEQUENCE [LARGE SCALE GENOMIC DNA]</scope>
    <source>
        <strain evidence="3">MIT 01-6242</strain>
    </source>
</reference>
<dbReference type="KEGG" id="het:BBW65_04065"/>
<dbReference type="InterPro" id="IPR014710">
    <property type="entry name" value="RmlC-like_jellyroll"/>
</dbReference>
<evidence type="ECO:0000313" key="3">
    <source>
        <dbReference type="Proteomes" id="UP000092884"/>
    </source>
</evidence>
<keyword evidence="3" id="KW-1185">Reference proteome</keyword>
<proteinExistence type="predicted"/>
<organism evidence="2 3">
    <name type="scientific">Helicobacter enhydrae</name>
    <dbReference type="NCBI Taxonomy" id="222136"/>
    <lineage>
        <taxon>Bacteria</taxon>
        <taxon>Pseudomonadati</taxon>
        <taxon>Campylobacterota</taxon>
        <taxon>Epsilonproteobacteria</taxon>
        <taxon>Campylobacterales</taxon>
        <taxon>Helicobacteraceae</taxon>
        <taxon>Helicobacter</taxon>
    </lineage>
</organism>
<name>A0A1B1U5I6_9HELI</name>
<dbReference type="SUPFAM" id="SSF51182">
    <property type="entry name" value="RmlC-like cupins"/>
    <property type="match status" value="1"/>
</dbReference>
<dbReference type="AlphaFoldDB" id="A0A1B1U5I6"/>
<evidence type="ECO:0000313" key="2">
    <source>
        <dbReference type="EMBL" id="ANV98026.1"/>
    </source>
</evidence>
<accession>A0A1B1U5I6</accession>
<gene>
    <name evidence="2" type="ORF">BBW65_04065</name>
</gene>
<dbReference type="EMBL" id="CP016503">
    <property type="protein sequence ID" value="ANV98026.1"/>
    <property type="molecule type" value="Genomic_DNA"/>
</dbReference>
<protein>
    <recommendedName>
        <fullName evidence="1">Sugar 3,4-ketoisomerase QdtA cupin domain-containing protein</fullName>
    </recommendedName>
</protein>